<dbReference type="Gene3D" id="2.60.40.180">
    <property type="entry name" value="Transthyretin/hydroxyisourate hydrolase domain"/>
    <property type="match status" value="1"/>
</dbReference>
<sequence length="106" mass="11119">MTSAVTTHVLDSASGRPAAGVPVSLSAADGSLLASGVTDSDGRLRSLGPASLEAGVYRLVFDIEAYHGPDAFYPKITVDFRIFEAGVHHHVPVLLSPFAYSTYRGS</sequence>
<dbReference type="RefSeq" id="WP_209640619.1">
    <property type="nucleotide sequence ID" value="NZ_JAGINW010000001.1"/>
</dbReference>
<dbReference type="InterPro" id="IPR000895">
    <property type="entry name" value="Transthyretin/HIU_hydrolase"/>
</dbReference>
<evidence type="ECO:0000256" key="4">
    <source>
        <dbReference type="ARBA" id="ARBA00011881"/>
    </source>
</evidence>
<comment type="similarity">
    <text evidence="3 7">Belongs to the transthyretin family. 5-hydroxyisourate hydrolase subfamily.</text>
</comment>
<dbReference type="Pfam" id="PF00576">
    <property type="entry name" value="Transthyretin"/>
    <property type="match status" value="1"/>
</dbReference>
<dbReference type="GO" id="GO:0033971">
    <property type="term" value="F:hydroxyisourate hydrolase activity"/>
    <property type="evidence" value="ECO:0007669"/>
    <property type="project" value="UniProtKB-EC"/>
</dbReference>
<dbReference type="InterPro" id="IPR023416">
    <property type="entry name" value="Transthyretin/HIU_hydrolase_d"/>
</dbReference>
<organism evidence="9 10">
    <name type="scientific">Kibdelosporangium banguiense</name>
    <dbReference type="NCBI Taxonomy" id="1365924"/>
    <lineage>
        <taxon>Bacteria</taxon>
        <taxon>Bacillati</taxon>
        <taxon>Actinomycetota</taxon>
        <taxon>Actinomycetes</taxon>
        <taxon>Pseudonocardiales</taxon>
        <taxon>Pseudonocardiaceae</taxon>
        <taxon>Kibdelosporangium</taxon>
    </lineage>
</organism>
<evidence type="ECO:0000259" key="8">
    <source>
        <dbReference type="Pfam" id="PF00576"/>
    </source>
</evidence>
<keyword evidence="5 7" id="KW-0659">Purine metabolism</keyword>
<evidence type="ECO:0000256" key="1">
    <source>
        <dbReference type="ARBA" id="ARBA00001043"/>
    </source>
</evidence>
<evidence type="ECO:0000256" key="6">
    <source>
        <dbReference type="ARBA" id="ARBA00022801"/>
    </source>
</evidence>
<dbReference type="PRINTS" id="PR00189">
    <property type="entry name" value="TRNSTHYRETIN"/>
</dbReference>
<dbReference type="PROSITE" id="PS00768">
    <property type="entry name" value="TRANSTHYRETIN_1"/>
    <property type="match status" value="1"/>
</dbReference>
<dbReference type="InterPro" id="IPR014306">
    <property type="entry name" value="Hydroxyisourate_hydrolase"/>
</dbReference>
<evidence type="ECO:0000256" key="2">
    <source>
        <dbReference type="ARBA" id="ARBA00002704"/>
    </source>
</evidence>
<dbReference type="PANTHER" id="PTHR10395:SF7">
    <property type="entry name" value="5-HYDROXYISOURATE HYDROLASE"/>
    <property type="match status" value="1"/>
</dbReference>
<dbReference type="EMBL" id="JAGINW010000001">
    <property type="protein sequence ID" value="MBP2323744.1"/>
    <property type="molecule type" value="Genomic_DNA"/>
</dbReference>
<dbReference type="Proteomes" id="UP001519332">
    <property type="component" value="Unassembled WGS sequence"/>
</dbReference>
<reference evidence="9 10" key="1">
    <citation type="submission" date="2021-03" db="EMBL/GenBank/DDBJ databases">
        <title>Sequencing the genomes of 1000 actinobacteria strains.</title>
        <authorList>
            <person name="Klenk H.-P."/>
        </authorList>
    </citation>
    <scope>NUCLEOTIDE SEQUENCE [LARGE SCALE GENOMIC DNA]</scope>
    <source>
        <strain evidence="9 10">DSM 46670</strain>
    </source>
</reference>
<evidence type="ECO:0000256" key="3">
    <source>
        <dbReference type="ARBA" id="ARBA00009850"/>
    </source>
</evidence>
<gene>
    <name evidence="9" type="ORF">JOF56_004129</name>
</gene>
<evidence type="ECO:0000256" key="7">
    <source>
        <dbReference type="RuleBase" id="RU361270"/>
    </source>
</evidence>
<comment type="function">
    <text evidence="2">Catalyzes the hydrolysis of 5-hydroxyisourate (HIU) to 2-oxo-4-hydroxy-4-carboxy-5-ureidoimidazoline (OHCU).</text>
</comment>
<evidence type="ECO:0000256" key="5">
    <source>
        <dbReference type="ARBA" id="ARBA00022631"/>
    </source>
</evidence>
<dbReference type="CDD" id="cd05822">
    <property type="entry name" value="TLP_HIUase"/>
    <property type="match status" value="1"/>
</dbReference>
<keyword evidence="10" id="KW-1185">Reference proteome</keyword>
<dbReference type="PANTHER" id="PTHR10395">
    <property type="entry name" value="URICASE AND TRANSTHYRETIN-RELATED"/>
    <property type="match status" value="1"/>
</dbReference>
<dbReference type="InterPro" id="IPR023418">
    <property type="entry name" value="Thyroxine_BS"/>
</dbReference>
<keyword evidence="6 7" id="KW-0378">Hydrolase</keyword>
<dbReference type="InterPro" id="IPR036817">
    <property type="entry name" value="Transthyretin/HIU_hydrolase_sf"/>
</dbReference>
<feature type="domain" description="Transthyretin/hydroxyisourate hydrolase" evidence="8">
    <location>
        <begin position="5"/>
        <end position="105"/>
    </location>
</feature>
<protein>
    <recommendedName>
        <fullName evidence="7">5-hydroxyisourate hydrolase</fullName>
        <shortName evidence="7">HIU hydrolase</shortName>
        <shortName evidence="7">HIUHase</shortName>
        <ecNumber evidence="7">3.5.2.17</ecNumber>
    </recommendedName>
</protein>
<comment type="subunit">
    <text evidence="4 7">Homotetramer.</text>
</comment>
<evidence type="ECO:0000313" key="9">
    <source>
        <dbReference type="EMBL" id="MBP2323744.1"/>
    </source>
</evidence>
<comment type="catalytic activity">
    <reaction evidence="1 7">
        <text>5-hydroxyisourate + H2O = 5-hydroxy-2-oxo-4-ureido-2,5-dihydro-1H-imidazole-5-carboxylate + H(+)</text>
        <dbReference type="Rhea" id="RHEA:23736"/>
        <dbReference type="ChEBI" id="CHEBI:15377"/>
        <dbReference type="ChEBI" id="CHEBI:15378"/>
        <dbReference type="ChEBI" id="CHEBI:18072"/>
        <dbReference type="ChEBI" id="CHEBI:58639"/>
        <dbReference type="EC" id="3.5.2.17"/>
    </reaction>
</comment>
<dbReference type="SUPFAM" id="SSF49472">
    <property type="entry name" value="Transthyretin (synonym: prealbumin)"/>
    <property type="match status" value="1"/>
</dbReference>
<proteinExistence type="inferred from homology"/>
<dbReference type="NCBIfam" id="TIGR02962">
    <property type="entry name" value="hdxy_isourate"/>
    <property type="match status" value="1"/>
</dbReference>
<evidence type="ECO:0000313" key="10">
    <source>
        <dbReference type="Proteomes" id="UP001519332"/>
    </source>
</evidence>
<dbReference type="EC" id="3.5.2.17" evidence="7"/>
<accession>A0ABS4THG9</accession>
<comment type="caution">
    <text evidence="9">The sequence shown here is derived from an EMBL/GenBank/DDBJ whole genome shotgun (WGS) entry which is preliminary data.</text>
</comment>
<name>A0ABS4THG9_9PSEU</name>